<dbReference type="AlphaFoldDB" id="A0A5Q0P6R3"/>
<evidence type="ECO:0000313" key="4">
    <source>
        <dbReference type="Proteomes" id="UP000480556"/>
    </source>
</evidence>
<gene>
    <name evidence="2" type="ORF">GFH30_11575</name>
    <name evidence="1" type="ORF">GHJ48_10940</name>
</gene>
<name>A0A5Q0P6R3_9GAMM</name>
<evidence type="ECO:0000313" key="1">
    <source>
        <dbReference type="EMBL" id="MQW92895.1"/>
    </source>
</evidence>
<dbReference type="EMBL" id="CP045650">
    <property type="protein sequence ID" value="QGA12343.1"/>
    <property type="molecule type" value="Genomic_DNA"/>
</dbReference>
<dbReference type="EMBL" id="WITK01000018">
    <property type="protein sequence ID" value="MQW92895.1"/>
    <property type="molecule type" value="Genomic_DNA"/>
</dbReference>
<evidence type="ECO:0000313" key="3">
    <source>
        <dbReference type="Proteomes" id="UP000327478"/>
    </source>
</evidence>
<dbReference type="Proteomes" id="UP000480556">
    <property type="component" value="Unassembled WGS sequence"/>
</dbReference>
<keyword evidence="3" id="KW-1185">Reference proteome</keyword>
<proteinExistence type="predicted"/>
<sequence length="114" mass="12815">MTGLGLTGCQTTQDVISKVHTPATPIEQVLKQRSDLLNELATVEVRQYFNRVENPTSAEVKVTETGLMDDSVNTIRTVYNFKLEGRTWVQVAKKEEYKCARGKNTKTFQTAKCS</sequence>
<accession>A0A5Q0P6R3</accession>
<reference evidence="3 4" key="1">
    <citation type="submission" date="2019-10" db="EMBL/GenBank/DDBJ databases">
        <authorList>
            <person name="Dong K."/>
        </authorList>
    </citation>
    <scope>NUCLEOTIDE SEQUENCE [LARGE SCALE GENOMIC DNA]</scope>
    <source>
        <strain evidence="3">dk386</strain>
        <strain evidence="2">Dk386</strain>
        <strain evidence="1">Dk771</strain>
        <strain evidence="4">dk771</strain>
    </source>
</reference>
<dbReference type="Proteomes" id="UP000327478">
    <property type="component" value="Chromosome"/>
</dbReference>
<protein>
    <recommendedName>
        <fullName evidence="5">Lipoprotein</fullName>
    </recommendedName>
</protein>
<evidence type="ECO:0000313" key="2">
    <source>
        <dbReference type="EMBL" id="QGA12343.1"/>
    </source>
</evidence>
<evidence type="ECO:0008006" key="5">
    <source>
        <dbReference type="Google" id="ProtNLM"/>
    </source>
</evidence>
<organism evidence="1 4">
    <name type="scientific">Acinetobacter wanghuae</name>
    <dbReference type="NCBI Taxonomy" id="2662362"/>
    <lineage>
        <taxon>Bacteria</taxon>
        <taxon>Pseudomonadati</taxon>
        <taxon>Pseudomonadota</taxon>
        <taxon>Gammaproteobacteria</taxon>
        <taxon>Moraxellales</taxon>
        <taxon>Moraxellaceae</taxon>
        <taxon>Acinetobacter</taxon>
    </lineage>
</organism>